<accession>A0A478FQD1</accession>
<dbReference type="Proteomes" id="UP000324831">
    <property type="component" value="Unassembled WGS sequence"/>
</dbReference>
<evidence type="ECO:0000313" key="1">
    <source>
        <dbReference type="EMBL" id="GCE63653.1"/>
    </source>
</evidence>
<gene>
    <name evidence="1" type="ORF">MHSWG343_06530</name>
</gene>
<dbReference type="EMBL" id="BIMN01000003">
    <property type="protein sequence ID" value="GCE63653.1"/>
    <property type="molecule type" value="Genomic_DNA"/>
</dbReference>
<organism evidence="1 2">
    <name type="scientific">Candidatus Mycoplasma haematohominis</name>
    <dbReference type="NCBI Taxonomy" id="1494318"/>
    <lineage>
        <taxon>Bacteria</taxon>
        <taxon>Bacillati</taxon>
        <taxon>Mycoplasmatota</taxon>
        <taxon>Mollicutes</taxon>
        <taxon>Mycoplasmataceae</taxon>
        <taxon>Mycoplasma</taxon>
    </lineage>
</organism>
<comment type="caution">
    <text evidence="1">The sequence shown here is derived from an EMBL/GenBank/DDBJ whole genome shotgun (WGS) entry which is preliminary data.</text>
</comment>
<protein>
    <submittedName>
        <fullName evidence="1">Uncharacterized protein</fullName>
    </submittedName>
</protein>
<evidence type="ECO:0000313" key="2">
    <source>
        <dbReference type="Proteomes" id="UP000324831"/>
    </source>
</evidence>
<name>A0A478FQD1_9MOLU</name>
<dbReference type="AlphaFoldDB" id="A0A478FQD1"/>
<proteinExistence type="predicted"/>
<sequence>MDPTKLAVGAGTAVLVGGGGYGVSALFSGDGMPDYVVLSVGNPSPTANTLGNLYGNYLVAPYGSRGKESTGDVTKSNNSDWWEWSYKRWEKDLKKGSTLSDEFKDNQKINGAFSITTPTSGTAKALNQVCEEVYGKQKEDITHDTGNPNKKNLDHDLWKYCSFFTAKPKTISETYSNGSYGLTKKAELISVKDSSNSRFREARNKEFYASSGDKSGTNATSGVFKTAFDGRNKNKKHVREICSGAYSITKTNNETSYPENDVVKFCSLG</sequence>
<reference evidence="1 2" key="1">
    <citation type="submission" date="2019-01" db="EMBL/GenBank/DDBJ databases">
        <title>Draft genome sequences of Candidatus Mycoplasma haemohominis SWG34-3 identified from a patient with pyrexia, anemia and liver dysfunction.</title>
        <authorList>
            <person name="Sekizuka T."/>
            <person name="Hattori N."/>
            <person name="Katano H."/>
            <person name="Takuma T."/>
            <person name="Ito T."/>
            <person name="Arai N."/>
            <person name="Yanai R."/>
            <person name="Ishii S."/>
            <person name="Miura Y."/>
            <person name="Tokunaga T."/>
            <person name="Watanabe H."/>
            <person name="Nomura N."/>
            <person name="Eguchi J."/>
            <person name="Arai T."/>
            <person name="Hasegawa H."/>
            <person name="Nakamaki T."/>
            <person name="Wakita T."/>
            <person name="Niki Y."/>
            <person name="Kuroda M."/>
        </authorList>
    </citation>
    <scope>NUCLEOTIDE SEQUENCE [LARGE SCALE GENOMIC DNA]</scope>
    <source>
        <strain evidence="1">SWG34-3</strain>
    </source>
</reference>